<feature type="transmembrane region" description="Helical" evidence="1">
    <location>
        <begin position="12"/>
        <end position="37"/>
    </location>
</feature>
<gene>
    <name evidence="2" type="ORF">G4H13_32220</name>
</gene>
<protein>
    <submittedName>
        <fullName evidence="2">Uncharacterized protein</fullName>
    </submittedName>
</protein>
<organism evidence="2 3">
    <name type="scientific">Streptomyces rhizosphaericus</name>
    <dbReference type="NCBI Taxonomy" id="114699"/>
    <lineage>
        <taxon>Bacteria</taxon>
        <taxon>Bacillati</taxon>
        <taxon>Actinomycetota</taxon>
        <taxon>Actinomycetes</taxon>
        <taxon>Kitasatosporales</taxon>
        <taxon>Streptomycetaceae</taxon>
        <taxon>Streptomyces</taxon>
        <taxon>Streptomyces violaceusniger group</taxon>
    </lineage>
</organism>
<keyword evidence="1" id="KW-1133">Transmembrane helix</keyword>
<keyword evidence="1" id="KW-0472">Membrane</keyword>
<keyword evidence="1" id="KW-0812">Transmembrane</keyword>
<evidence type="ECO:0000313" key="3">
    <source>
        <dbReference type="Proteomes" id="UP000476310"/>
    </source>
</evidence>
<dbReference type="EMBL" id="JAAIKT010000049">
    <property type="protein sequence ID" value="NEW74905.1"/>
    <property type="molecule type" value="Genomic_DNA"/>
</dbReference>
<keyword evidence="3" id="KW-1185">Reference proteome</keyword>
<dbReference type="Proteomes" id="UP000476310">
    <property type="component" value="Unassembled WGS sequence"/>
</dbReference>
<dbReference type="AlphaFoldDB" id="A0A6G4ANJ0"/>
<evidence type="ECO:0000313" key="2">
    <source>
        <dbReference type="EMBL" id="NEW74905.1"/>
    </source>
</evidence>
<proteinExistence type="predicted"/>
<evidence type="ECO:0000256" key="1">
    <source>
        <dbReference type="SAM" id="Phobius"/>
    </source>
</evidence>
<accession>A0A6G4ANJ0</accession>
<reference evidence="2" key="1">
    <citation type="submission" date="2020-02" db="EMBL/GenBank/DDBJ databases">
        <title>A new Streptomyces sp. for controlling soil-borne diseases.</title>
        <authorList>
            <person name="Li X."/>
            <person name="Tian Y."/>
            <person name="Gao K."/>
        </authorList>
    </citation>
    <scope>NUCLEOTIDE SEQUENCE [LARGE SCALE GENOMIC DNA]</scope>
    <source>
        <strain evidence="2">0250</strain>
    </source>
</reference>
<dbReference type="RefSeq" id="WP_164432872.1">
    <property type="nucleotide sequence ID" value="NZ_JAAIKT010000049.1"/>
</dbReference>
<sequence length="207" mass="21923">MRKAVVDWLALLGVWIMVLAVPVVVLGGLGVLVWSVLDDDEGLQELSDLHRLCGKNHEGFGEAAPYGGGGSHPLVLFAGGTDLPAHATDGQNGEPTPKDVQLVACASRPARASDRVSESCTYVGGETDSSGFGGSVTIDQYPGKVDVTVYEARTGRPVDEFRLSGPDKLKCESVVLEGTKSHDVITVPSTSDYVPRLEEYVTENAKP</sequence>
<comment type="caution">
    <text evidence="2">The sequence shown here is derived from an EMBL/GenBank/DDBJ whole genome shotgun (WGS) entry which is preliminary data.</text>
</comment>
<name>A0A6G4ANJ0_9ACTN</name>